<dbReference type="Proteomes" id="UP001333710">
    <property type="component" value="Chromosome"/>
</dbReference>
<organism evidence="1 2">
    <name type="scientific">Planctobacterium marinum</name>
    <dbReference type="NCBI Taxonomy" id="1631968"/>
    <lineage>
        <taxon>Bacteria</taxon>
        <taxon>Pseudomonadati</taxon>
        <taxon>Pseudomonadota</taxon>
        <taxon>Gammaproteobacteria</taxon>
        <taxon>Alteromonadales</taxon>
        <taxon>Alteromonadaceae</taxon>
        <taxon>Planctobacterium</taxon>
    </lineage>
</organism>
<reference evidence="1" key="1">
    <citation type="submission" date="2023-01" db="EMBL/GenBank/DDBJ databases">
        <title>Complete genome sequence of Planctobacterium marinum strain Dej080120_11.</title>
        <authorList>
            <person name="Ueki S."/>
            <person name="Maruyama F."/>
        </authorList>
    </citation>
    <scope>NUCLEOTIDE SEQUENCE</scope>
    <source>
        <strain evidence="1">Dej080120_11</strain>
    </source>
</reference>
<name>A0AA48HHR2_9ALTE</name>
<evidence type="ECO:0000313" key="1">
    <source>
        <dbReference type="EMBL" id="BDX07148.1"/>
    </source>
</evidence>
<evidence type="ECO:0000313" key="2">
    <source>
        <dbReference type="Proteomes" id="UP001333710"/>
    </source>
</evidence>
<sequence>MKNSMNNVVSEKNLNSNVSGEFVTLNNERYYAVRNVDSMAPFFISIISPDDHWLFASSTGGLTAGRVSPETALFPYITVDRIHESGNHTGPKTIIRLETDNGLVYWEPFNIECYTLYDIQRNLYRSTLGNKICFEEINKTLGLVFKYTWETSETYGFSRTCELINQNSESKSLQVLDGLQNLLPSGTPRFTQTNSSNLVDAYKWTELDSSTGLAMFTLYSGITDRAEPCESLNVNTTFVLGAENPKILLSSEQVGHFRRGGNVEQEDYRRGIRGAYLVHQDIELAGEASTTWQTITDIDLTQSDAVKLLHEIKEGSAALQQRIADSIDDGSDRLARIMASADGFQATGEENVAEHHYANVLYNVLRGGIFDQQYTVTKHDLLKTISMFNSAVFAKNAQFLNELPETLEFVELVRLVAHQQDKQLQRLVQEYLPITFGRRHGDPSRPWNQFAINLKDEDGNSLLSYQGNWRDIFQNWEALAYSYPEFAEAMIAKFVNASTMDGYNPYRITKEGIDWEVEEPDDPWSYIGYWGDHQIIYLQKLLEVSQKFGPDKLGELLYQDIFCYANVPYKIKTFEELVSNAKDTVYYDEALAQQIEHRVADMGSDGKMVCAGNEVYQVNLVEKLLVPLLTKLSNLVLDGGIWLNTQRPEWNDANNALVGQGLSMVTLYYMRRYIAFLTDLLESKSQAFSLSAEVATWLDATNQTLADVAPALNGEQVSDEYRFEVLSALGKAACDYRATVYQNGGFSGKTEKQMDDVILLLRNALTAVDHCIATNRADDGLYHAYNLIEFNGESCSVAYLYPMLEGQVSALSTGNIDFDVACDVLEKLFDSDVYRHDIDTFMLYPDRAQTPFLQKNTISESDANSIPLLALMIANNDTRIVVKDKSNVVRFNSAITNAGELVARLKAIDTVDDAQLAACKSLYEKVFNHKSFTGRSGGMFGFEGLGCVYWHMVSKLLLAVAENFERAVYSGAEQQHLQRLGKLYYRVRSGIGFNKTPGQYGAIPTDPYSHTPKHAGAQQPGMTGQVKEEVISRFIELGVKVEGGCASFNPVLIRPQEFSKEAFSFKYLDVNEQWQSLPLAANSLGFTWCQVPVVYEIADAETPVLTVHYDDGSQHQAENLKLSQTDSEHLFKRDGRIKSIKLSLSGESLFQG</sequence>
<protein>
    <submittedName>
        <fullName evidence="1">Uncharacterized protein</fullName>
    </submittedName>
</protein>
<gene>
    <name evidence="1" type="ORF">MACH26_26690</name>
</gene>
<keyword evidence="2" id="KW-1185">Reference proteome</keyword>
<dbReference type="RefSeq" id="WP_338293136.1">
    <property type="nucleotide sequence ID" value="NZ_AP027272.1"/>
</dbReference>
<dbReference type="KEGG" id="pmaw:MACH26_26690"/>
<proteinExistence type="predicted"/>
<accession>A0AA48HHR2</accession>
<dbReference type="EMBL" id="AP027272">
    <property type="protein sequence ID" value="BDX07148.1"/>
    <property type="molecule type" value="Genomic_DNA"/>
</dbReference>
<dbReference type="AlphaFoldDB" id="A0AA48HHR2"/>